<proteinExistence type="predicted"/>
<sequence length="166" mass="17883">MKRLLRTLPLALLLASTFAAATDVSLAGGALHVPVPDNWVPIMQSQGDVTETQVFQVPGSSAADATLARVSITLQQVPNLNGFQQFSGNLRSHASGLKEYVAGKVTSPTENIYTAKEGTVKLDYYERYFYSGGYAIQLRCIRPTGDAKWNASFDKGCAEVAAHMPS</sequence>
<dbReference type="OrthoDB" id="5958924at2"/>
<name>A0A0G9HCJ8_9GAMM</name>
<evidence type="ECO:0000313" key="2">
    <source>
        <dbReference type="Proteomes" id="UP000182987"/>
    </source>
</evidence>
<protein>
    <submittedName>
        <fullName evidence="1">Uncharacterized protein</fullName>
    </submittedName>
</protein>
<dbReference type="Proteomes" id="UP000182987">
    <property type="component" value="Chromosome"/>
</dbReference>
<dbReference type="PATRIC" id="fig|1440763.5.peg.1613"/>
<reference evidence="2" key="1">
    <citation type="submission" date="2016-09" db="EMBL/GenBank/DDBJ databases">
        <authorList>
            <person name="Lysoe E."/>
        </authorList>
    </citation>
    <scope>NUCLEOTIDE SEQUENCE [LARGE SCALE GENOMIC DNA]</scope>
    <source>
        <strain evidence="2">LJ96T</strain>
    </source>
</reference>
<dbReference type="KEGG" id="lrz:BJI69_00635"/>
<organism evidence="1 2">
    <name type="scientific">Luteibacter rhizovicinus DSM 16549</name>
    <dbReference type="NCBI Taxonomy" id="1440763"/>
    <lineage>
        <taxon>Bacteria</taxon>
        <taxon>Pseudomonadati</taxon>
        <taxon>Pseudomonadota</taxon>
        <taxon>Gammaproteobacteria</taxon>
        <taxon>Lysobacterales</taxon>
        <taxon>Rhodanobacteraceae</taxon>
        <taxon>Luteibacter</taxon>
    </lineage>
</organism>
<gene>
    <name evidence="1" type="ORF">BJI69_00635</name>
</gene>
<keyword evidence="2" id="KW-1185">Reference proteome</keyword>
<dbReference type="STRING" id="1440763.BJI69_00635"/>
<dbReference type="RefSeq" id="WP_046967396.1">
    <property type="nucleotide sequence ID" value="NZ_CP017480.1"/>
</dbReference>
<accession>A0A0G9HCJ8</accession>
<dbReference type="EMBL" id="CP017480">
    <property type="protein sequence ID" value="APG02554.1"/>
    <property type="molecule type" value="Genomic_DNA"/>
</dbReference>
<dbReference type="AlphaFoldDB" id="A0A0G9HCJ8"/>
<evidence type="ECO:0000313" key="1">
    <source>
        <dbReference type="EMBL" id="APG02554.1"/>
    </source>
</evidence>